<evidence type="ECO:0000256" key="1">
    <source>
        <dbReference type="SAM" id="MobiDB-lite"/>
    </source>
</evidence>
<accession>A0A183DTJ6</accession>
<reference evidence="2 3" key="2">
    <citation type="submission" date="2018-11" db="EMBL/GenBank/DDBJ databases">
        <authorList>
            <consortium name="Pathogen Informatics"/>
        </authorList>
    </citation>
    <scope>NUCLEOTIDE SEQUENCE [LARGE SCALE GENOMIC DNA]</scope>
</reference>
<evidence type="ECO:0000313" key="3">
    <source>
        <dbReference type="Proteomes" id="UP000271098"/>
    </source>
</evidence>
<proteinExistence type="predicted"/>
<dbReference type="AlphaFoldDB" id="A0A183DTJ6"/>
<organism evidence="4">
    <name type="scientific">Gongylonema pulchrum</name>
    <dbReference type="NCBI Taxonomy" id="637853"/>
    <lineage>
        <taxon>Eukaryota</taxon>
        <taxon>Metazoa</taxon>
        <taxon>Ecdysozoa</taxon>
        <taxon>Nematoda</taxon>
        <taxon>Chromadorea</taxon>
        <taxon>Rhabditida</taxon>
        <taxon>Spirurina</taxon>
        <taxon>Spiruromorpha</taxon>
        <taxon>Spiruroidea</taxon>
        <taxon>Gongylonematidae</taxon>
        <taxon>Gongylonema</taxon>
    </lineage>
</organism>
<dbReference type="Proteomes" id="UP000271098">
    <property type="component" value="Unassembled WGS sequence"/>
</dbReference>
<keyword evidence="3" id="KW-1185">Reference proteome</keyword>
<dbReference type="EMBL" id="UYRT01078988">
    <property type="protein sequence ID" value="VDN19731.1"/>
    <property type="molecule type" value="Genomic_DNA"/>
</dbReference>
<sequence>MLWNPLLAPFLLGVQIEVSEKALHIGRCTFACLMYYGRAIRLRATLGSRKESLASAELAYGEFIGRNPLKMARARTKTNEDGGKQKARTRSAPNEEEENGLPKMRHVI</sequence>
<dbReference type="WBParaSite" id="GPUH_0001205101-mRNA-1">
    <property type="protein sequence ID" value="GPUH_0001205101-mRNA-1"/>
    <property type="gene ID" value="GPUH_0001205101"/>
</dbReference>
<name>A0A183DTJ6_9BILA</name>
<protein>
    <submittedName>
        <fullName evidence="2 4">Uncharacterized protein</fullName>
    </submittedName>
</protein>
<gene>
    <name evidence="2" type="ORF">GPUH_LOCUS12037</name>
</gene>
<reference evidence="4" key="1">
    <citation type="submission" date="2016-06" db="UniProtKB">
        <authorList>
            <consortium name="WormBaseParasite"/>
        </authorList>
    </citation>
    <scope>IDENTIFICATION</scope>
</reference>
<feature type="region of interest" description="Disordered" evidence="1">
    <location>
        <begin position="74"/>
        <end position="108"/>
    </location>
</feature>
<evidence type="ECO:0000313" key="2">
    <source>
        <dbReference type="EMBL" id="VDN19731.1"/>
    </source>
</evidence>
<evidence type="ECO:0000313" key="4">
    <source>
        <dbReference type="WBParaSite" id="GPUH_0001205101-mRNA-1"/>
    </source>
</evidence>